<evidence type="ECO:0000256" key="5">
    <source>
        <dbReference type="ARBA" id="ARBA00022603"/>
    </source>
</evidence>
<evidence type="ECO:0000313" key="12">
    <source>
        <dbReference type="Proteomes" id="UP000193642"/>
    </source>
</evidence>
<dbReference type="STRING" id="329046.A0A1Y2CU28"/>
<dbReference type="Proteomes" id="UP000193642">
    <property type="component" value="Unassembled WGS sequence"/>
</dbReference>
<keyword evidence="12" id="KW-1185">Reference proteome</keyword>
<dbReference type="EMBL" id="MCGO01000008">
    <property type="protein sequence ID" value="ORY49845.1"/>
    <property type="molecule type" value="Genomic_DNA"/>
</dbReference>
<dbReference type="GO" id="GO:0032259">
    <property type="term" value="P:methylation"/>
    <property type="evidence" value="ECO:0007669"/>
    <property type="project" value="UniProtKB-KW"/>
</dbReference>
<organism evidence="11 12">
    <name type="scientific">Rhizoclosmatium globosum</name>
    <dbReference type="NCBI Taxonomy" id="329046"/>
    <lineage>
        <taxon>Eukaryota</taxon>
        <taxon>Fungi</taxon>
        <taxon>Fungi incertae sedis</taxon>
        <taxon>Chytridiomycota</taxon>
        <taxon>Chytridiomycota incertae sedis</taxon>
        <taxon>Chytridiomycetes</taxon>
        <taxon>Chytridiales</taxon>
        <taxon>Chytriomycetaceae</taxon>
        <taxon>Rhizoclosmatium</taxon>
    </lineage>
</organism>
<evidence type="ECO:0000256" key="3">
    <source>
        <dbReference type="ARBA" id="ARBA00012834"/>
    </source>
</evidence>
<evidence type="ECO:0000256" key="4">
    <source>
        <dbReference type="ARBA" id="ARBA00017497"/>
    </source>
</evidence>
<name>A0A1Y2CU28_9FUNG</name>
<keyword evidence="7 10" id="KW-0949">S-adenosyl-L-methionine</keyword>
<dbReference type="Gene3D" id="3.40.50.150">
    <property type="entry name" value="Vaccinia Virus protein VP39"/>
    <property type="match status" value="1"/>
</dbReference>
<dbReference type="OrthoDB" id="203237at2759"/>
<proteinExistence type="inferred from homology"/>
<protein>
    <recommendedName>
        <fullName evidence="4">Leucine carboxyl methyltransferase 1</fullName>
        <ecNumber evidence="3">2.1.1.233</ecNumber>
    </recommendedName>
    <alternativeName>
        <fullName evidence="8">Protein phosphatase methyltransferase 1</fullName>
    </alternativeName>
    <alternativeName>
        <fullName evidence="9">[Phosphatase 2A protein]-leucine-carboxy methyltransferase 1</fullName>
    </alternativeName>
</protein>
<evidence type="ECO:0000256" key="1">
    <source>
        <dbReference type="ARBA" id="ARBA00000724"/>
    </source>
</evidence>
<feature type="binding site" evidence="10">
    <location>
        <position position="58"/>
    </location>
    <ligand>
        <name>S-adenosyl-L-methionine</name>
        <dbReference type="ChEBI" id="CHEBI:59789"/>
    </ligand>
</feature>
<feature type="binding site" evidence="10">
    <location>
        <begin position="155"/>
        <end position="156"/>
    </location>
    <ligand>
        <name>S-adenosyl-L-methionine</name>
        <dbReference type="ChEBI" id="CHEBI:59789"/>
    </ligand>
</feature>
<keyword evidence="5 11" id="KW-0489">Methyltransferase</keyword>
<feature type="non-terminal residue" evidence="11">
    <location>
        <position position="1"/>
    </location>
</feature>
<comment type="similarity">
    <text evidence="2">Belongs to the methyltransferase superfamily. LCMT family.</text>
</comment>
<dbReference type="InterPro" id="IPR016651">
    <property type="entry name" value="LCMT1"/>
</dbReference>
<dbReference type="PANTHER" id="PTHR13600:SF21">
    <property type="entry name" value="LEUCINE CARBOXYL METHYLTRANSFERASE 1"/>
    <property type="match status" value="1"/>
</dbReference>
<evidence type="ECO:0000256" key="10">
    <source>
        <dbReference type="PIRSR" id="PIRSR016305-1"/>
    </source>
</evidence>
<dbReference type="EC" id="2.1.1.233" evidence="3"/>
<feature type="binding site" evidence="10">
    <location>
        <position position="183"/>
    </location>
    <ligand>
        <name>S-adenosyl-L-methionine</name>
        <dbReference type="ChEBI" id="CHEBI:59789"/>
    </ligand>
</feature>
<feature type="non-terminal residue" evidence="11">
    <location>
        <position position="307"/>
    </location>
</feature>
<evidence type="ECO:0000256" key="6">
    <source>
        <dbReference type="ARBA" id="ARBA00022679"/>
    </source>
</evidence>
<dbReference type="SUPFAM" id="SSF53335">
    <property type="entry name" value="S-adenosyl-L-methionine-dependent methyltransferases"/>
    <property type="match status" value="1"/>
</dbReference>
<dbReference type="GO" id="GO:0018423">
    <property type="term" value="F:protein C-terminal leucine carboxyl O-methyltransferase activity"/>
    <property type="evidence" value="ECO:0007669"/>
    <property type="project" value="UniProtKB-EC"/>
</dbReference>
<evidence type="ECO:0000256" key="9">
    <source>
        <dbReference type="ARBA" id="ARBA00032526"/>
    </source>
</evidence>
<evidence type="ECO:0000313" key="11">
    <source>
        <dbReference type="EMBL" id="ORY49845.1"/>
    </source>
</evidence>
<gene>
    <name evidence="11" type="ORF">BCR33DRAFT_650364</name>
</gene>
<feature type="binding site" evidence="10">
    <location>
        <position position="86"/>
    </location>
    <ligand>
        <name>S-adenosyl-L-methionine</name>
        <dbReference type="ChEBI" id="CHEBI:59789"/>
    </ligand>
</feature>
<comment type="catalytic activity">
    <reaction evidence="1">
        <text>[phosphatase 2A protein]-C-terminal L-leucine + S-adenosyl-L-methionine = [phosphatase 2A protein]-C-terminal L-leucine methyl ester + S-adenosyl-L-homocysteine</text>
        <dbReference type="Rhea" id="RHEA:48544"/>
        <dbReference type="Rhea" id="RHEA-COMP:12134"/>
        <dbReference type="Rhea" id="RHEA-COMP:12135"/>
        <dbReference type="ChEBI" id="CHEBI:57856"/>
        <dbReference type="ChEBI" id="CHEBI:59789"/>
        <dbReference type="ChEBI" id="CHEBI:90516"/>
        <dbReference type="ChEBI" id="CHEBI:90517"/>
        <dbReference type="EC" id="2.1.1.233"/>
    </reaction>
</comment>
<dbReference type="InterPro" id="IPR029063">
    <property type="entry name" value="SAM-dependent_MTases_sf"/>
</dbReference>
<accession>A0A1Y2CU28</accession>
<dbReference type="PANTHER" id="PTHR13600">
    <property type="entry name" value="LEUCINE CARBOXYL METHYLTRANSFERASE"/>
    <property type="match status" value="1"/>
</dbReference>
<dbReference type="AlphaFoldDB" id="A0A1Y2CU28"/>
<sequence>QDAAIRGTNDDATTARLSSASLGYFTDPFAAYFVRGRPSSTSVSLRKPPIINRGSFARFDALHSIVSQFVRSSEAPDLDRQIVVLGAGFDSRFFMLKSESIQPRRFIEIDFPEITSKKAQVIKKNKAMADLLGDHVLAVGGSEIHGNEYSLISGDLRQWHSEIVPKLLAVGFDANIPTLFLTECVLVYMPPEAIKTVIDWCAQYPISSIMLNYEQVNPDDSFGRMMLENLKLRNVFLPGLISCPTLESHKARYADAGFNGATHAITMWEYYEYYVTPEEHARLGKLEIFDEVEEWKLMAEHYCITWA</sequence>
<comment type="caution">
    <text evidence="11">The sequence shown here is derived from an EMBL/GenBank/DDBJ whole genome shotgun (WGS) entry which is preliminary data.</text>
</comment>
<evidence type="ECO:0000256" key="8">
    <source>
        <dbReference type="ARBA" id="ARBA00029681"/>
    </source>
</evidence>
<reference evidence="11 12" key="1">
    <citation type="submission" date="2016-07" db="EMBL/GenBank/DDBJ databases">
        <title>Pervasive Adenine N6-methylation of Active Genes in Fungi.</title>
        <authorList>
            <consortium name="DOE Joint Genome Institute"/>
            <person name="Mondo S.J."/>
            <person name="Dannebaum R.O."/>
            <person name="Kuo R.C."/>
            <person name="Labutti K."/>
            <person name="Haridas S."/>
            <person name="Kuo A."/>
            <person name="Salamov A."/>
            <person name="Ahrendt S.R."/>
            <person name="Lipzen A."/>
            <person name="Sullivan W."/>
            <person name="Andreopoulos W.B."/>
            <person name="Clum A."/>
            <person name="Lindquist E."/>
            <person name="Daum C."/>
            <person name="Ramamoorthy G.K."/>
            <person name="Gryganskyi A."/>
            <person name="Culley D."/>
            <person name="Magnuson J.K."/>
            <person name="James T.Y."/>
            <person name="O'Malley M.A."/>
            <person name="Stajich J.E."/>
            <person name="Spatafora J.W."/>
            <person name="Visel A."/>
            <person name="Grigoriev I.V."/>
        </authorList>
    </citation>
    <scope>NUCLEOTIDE SEQUENCE [LARGE SCALE GENOMIC DNA]</scope>
    <source>
        <strain evidence="11 12">JEL800</strain>
    </source>
</reference>
<keyword evidence="6 11" id="KW-0808">Transferase</keyword>
<dbReference type="Pfam" id="PF04072">
    <property type="entry name" value="LCM"/>
    <property type="match status" value="1"/>
</dbReference>
<dbReference type="PIRSF" id="PIRSF016305">
    <property type="entry name" value="LCM_mtfrase"/>
    <property type="match status" value="1"/>
</dbReference>
<evidence type="ECO:0000256" key="2">
    <source>
        <dbReference type="ARBA" id="ARBA00010703"/>
    </source>
</evidence>
<dbReference type="InterPro" id="IPR007213">
    <property type="entry name" value="Ppm1/Ppm2/Tcmp"/>
</dbReference>
<evidence type="ECO:0000256" key="7">
    <source>
        <dbReference type="ARBA" id="ARBA00022691"/>
    </source>
</evidence>